<keyword evidence="3" id="KW-1185">Reference proteome</keyword>
<protein>
    <submittedName>
        <fullName evidence="2">Uncharacterized protein</fullName>
    </submittedName>
</protein>
<organism evidence="2 3">
    <name type="scientific">Nonomuraea longicatena</name>
    <dbReference type="NCBI Taxonomy" id="83682"/>
    <lineage>
        <taxon>Bacteria</taxon>
        <taxon>Bacillati</taxon>
        <taxon>Actinomycetota</taxon>
        <taxon>Actinomycetes</taxon>
        <taxon>Streptosporangiales</taxon>
        <taxon>Streptosporangiaceae</taxon>
        <taxon>Nonomuraea</taxon>
    </lineage>
</organism>
<dbReference type="EMBL" id="BAAAHQ010000041">
    <property type="protein sequence ID" value="GAA0947608.1"/>
    <property type="molecule type" value="Genomic_DNA"/>
</dbReference>
<sequence>MSLVIAMLDLGIDVKWGALGEHERRPPGASGGDSATLRPNPTLPADNVYRRRQTSATVVPGPGRFSHLWA</sequence>
<evidence type="ECO:0000256" key="1">
    <source>
        <dbReference type="SAM" id="MobiDB-lite"/>
    </source>
</evidence>
<dbReference type="Proteomes" id="UP001501578">
    <property type="component" value="Unassembled WGS sequence"/>
</dbReference>
<evidence type="ECO:0000313" key="2">
    <source>
        <dbReference type="EMBL" id="GAA0947608.1"/>
    </source>
</evidence>
<proteinExistence type="predicted"/>
<accession>A0ABN1QV41</accession>
<reference evidence="2 3" key="1">
    <citation type="journal article" date="2019" name="Int. J. Syst. Evol. Microbiol.">
        <title>The Global Catalogue of Microorganisms (GCM) 10K type strain sequencing project: providing services to taxonomists for standard genome sequencing and annotation.</title>
        <authorList>
            <consortium name="The Broad Institute Genomics Platform"/>
            <consortium name="The Broad Institute Genome Sequencing Center for Infectious Disease"/>
            <person name="Wu L."/>
            <person name="Ma J."/>
        </authorList>
    </citation>
    <scope>NUCLEOTIDE SEQUENCE [LARGE SCALE GENOMIC DNA]</scope>
    <source>
        <strain evidence="2 3">JCM 11136</strain>
    </source>
</reference>
<comment type="caution">
    <text evidence="2">The sequence shown here is derived from an EMBL/GenBank/DDBJ whole genome shotgun (WGS) entry which is preliminary data.</text>
</comment>
<evidence type="ECO:0000313" key="3">
    <source>
        <dbReference type="Proteomes" id="UP001501578"/>
    </source>
</evidence>
<name>A0ABN1QV41_9ACTN</name>
<feature type="region of interest" description="Disordered" evidence="1">
    <location>
        <begin position="23"/>
        <end position="70"/>
    </location>
</feature>
<gene>
    <name evidence="2" type="ORF">GCM10009560_64290</name>
</gene>